<gene>
    <name evidence="2" type="ORF">GGP82_003432</name>
</gene>
<proteinExistence type="predicted"/>
<dbReference type="EMBL" id="JANTYZ010000023">
    <property type="protein sequence ID" value="MCS3866849.1"/>
    <property type="molecule type" value="Genomic_DNA"/>
</dbReference>
<reference evidence="2" key="1">
    <citation type="submission" date="2022-08" db="EMBL/GenBank/DDBJ databases">
        <title>Genomic Encyclopedia of Type Strains, Phase V (KMG-V): Genome sequencing to study the core and pangenomes of soil and plant-associated prokaryotes.</title>
        <authorList>
            <person name="Whitman W."/>
        </authorList>
    </citation>
    <scope>NUCLEOTIDE SEQUENCE</scope>
    <source>
        <strain evidence="2">SP2016B</strain>
    </source>
</reference>
<comment type="caution">
    <text evidence="2">The sequence shown here is derived from an EMBL/GenBank/DDBJ whole genome shotgun (WGS) entry which is preliminary data.</text>
</comment>
<evidence type="ECO:0000313" key="2">
    <source>
        <dbReference type="EMBL" id="MCS3866849.1"/>
    </source>
</evidence>
<accession>A0A9X2U4R3</accession>
<evidence type="ECO:0000313" key="3">
    <source>
        <dbReference type="Proteomes" id="UP001155034"/>
    </source>
</evidence>
<protein>
    <submittedName>
        <fullName evidence="2">Excisionase family DNA binding protein</fullName>
    </submittedName>
</protein>
<dbReference type="InterPro" id="IPR036388">
    <property type="entry name" value="WH-like_DNA-bd_sf"/>
</dbReference>
<dbReference type="Pfam" id="PF12728">
    <property type="entry name" value="HTH_17"/>
    <property type="match status" value="1"/>
</dbReference>
<name>A0A9X2U4R3_9BACT</name>
<dbReference type="Proteomes" id="UP001155034">
    <property type="component" value="Unassembled WGS sequence"/>
</dbReference>
<dbReference type="NCBIfam" id="TIGR01764">
    <property type="entry name" value="excise"/>
    <property type="match status" value="1"/>
</dbReference>
<organism evidence="2 3">
    <name type="scientific">Salinibacter ruber</name>
    <dbReference type="NCBI Taxonomy" id="146919"/>
    <lineage>
        <taxon>Bacteria</taxon>
        <taxon>Pseudomonadati</taxon>
        <taxon>Rhodothermota</taxon>
        <taxon>Rhodothermia</taxon>
        <taxon>Rhodothermales</taxon>
        <taxon>Salinibacteraceae</taxon>
        <taxon>Salinibacter</taxon>
    </lineage>
</organism>
<feature type="domain" description="Helix-turn-helix" evidence="1">
    <location>
        <begin position="6"/>
        <end position="51"/>
    </location>
</feature>
<dbReference type="Gene3D" id="1.10.10.10">
    <property type="entry name" value="Winged helix-like DNA-binding domain superfamily/Winged helix DNA-binding domain"/>
    <property type="match status" value="1"/>
</dbReference>
<sequence length="72" mass="8313">MSKRRFSIQDIADTLDISRRTVRNHIKEGDLPAIKPGREYIITWSDLIEWLGNEDRVRDLFGEPGRDGQDSG</sequence>
<dbReference type="RefSeq" id="WP_162863070.1">
    <property type="nucleotide sequence ID" value="NZ_CALTSG010000030.1"/>
</dbReference>
<dbReference type="GO" id="GO:0003677">
    <property type="term" value="F:DNA binding"/>
    <property type="evidence" value="ECO:0007669"/>
    <property type="project" value="InterPro"/>
</dbReference>
<dbReference type="InterPro" id="IPR041657">
    <property type="entry name" value="HTH_17"/>
</dbReference>
<dbReference type="AlphaFoldDB" id="A0A9X2U4R3"/>
<evidence type="ECO:0000259" key="1">
    <source>
        <dbReference type="Pfam" id="PF12728"/>
    </source>
</evidence>
<dbReference type="InterPro" id="IPR010093">
    <property type="entry name" value="SinI_DNA-bd"/>
</dbReference>
<dbReference type="SUPFAM" id="SSF46955">
    <property type="entry name" value="Putative DNA-binding domain"/>
    <property type="match status" value="1"/>
</dbReference>
<dbReference type="InterPro" id="IPR009061">
    <property type="entry name" value="DNA-bd_dom_put_sf"/>
</dbReference>